<keyword evidence="3 6" id="KW-0815">Transposition</keyword>
<sequence>MTIRQELIDELLQECPNPQELLREGGLLKELTKALVERCLDAELETHLEEAKRRDAPKSDRRNGHSHKTLKGEFGEVVLEVPRDRNGDFEPQLLKKRQTRLEGFDEKVLALYARGMSVRDIQAQLWELYGAEVSPGLISNVTDGVCKIAQSSAGDSQQSSAGNSHKPQHPILNKVRQVILTNFGTPFTLAVNDKRRQQQGHETEATRRITACGKISRDLAVTRSGL</sequence>
<evidence type="ECO:0000256" key="1">
    <source>
        <dbReference type="ARBA" id="ARBA00002190"/>
    </source>
</evidence>
<evidence type="ECO:0000256" key="6">
    <source>
        <dbReference type="RuleBase" id="RU365089"/>
    </source>
</evidence>
<comment type="similarity">
    <text evidence="2 6">Belongs to the transposase mutator family.</text>
</comment>
<keyword evidence="4 6" id="KW-0238">DNA-binding</keyword>
<evidence type="ECO:0000256" key="4">
    <source>
        <dbReference type="ARBA" id="ARBA00023125"/>
    </source>
</evidence>
<evidence type="ECO:0000313" key="8">
    <source>
        <dbReference type="EMBL" id="CAA9589923.1"/>
    </source>
</evidence>
<dbReference type="PANTHER" id="PTHR33217">
    <property type="entry name" value="TRANSPOSASE FOR INSERTION SEQUENCE ELEMENT IS1081"/>
    <property type="match status" value="1"/>
</dbReference>
<keyword evidence="5 6" id="KW-0233">DNA recombination</keyword>
<dbReference type="InterPro" id="IPR001207">
    <property type="entry name" value="Transposase_mutator"/>
</dbReference>
<dbReference type="GO" id="GO:0003677">
    <property type="term" value="F:DNA binding"/>
    <property type="evidence" value="ECO:0007669"/>
    <property type="project" value="UniProtKB-UniRule"/>
</dbReference>
<gene>
    <name evidence="8" type="ORF">AVDCRST_MAG81-4927</name>
</gene>
<evidence type="ECO:0000256" key="2">
    <source>
        <dbReference type="ARBA" id="ARBA00010961"/>
    </source>
</evidence>
<dbReference type="AlphaFoldDB" id="A0A6J4VUN7"/>
<name>A0A6J4VUN7_9CYAN</name>
<dbReference type="EMBL" id="CADCWO010000253">
    <property type="protein sequence ID" value="CAA9589923.1"/>
    <property type="molecule type" value="Genomic_DNA"/>
</dbReference>
<dbReference type="Pfam" id="PF00872">
    <property type="entry name" value="Transposase_mut"/>
    <property type="match status" value="1"/>
</dbReference>
<evidence type="ECO:0000256" key="5">
    <source>
        <dbReference type="ARBA" id="ARBA00023172"/>
    </source>
</evidence>
<feature type="region of interest" description="Disordered" evidence="7">
    <location>
        <begin position="50"/>
        <end position="69"/>
    </location>
</feature>
<evidence type="ECO:0000256" key="3">
    <source>
        <dbReference type="ARBA" id="ARBA00022578"/>
    </source>
</evidence>
<comment type="function">
    <text evidence="1 6">Required for the transposition of the insertion element.</text>
</comment>
<dbReference type="PANTHER" id="PTHR33217:SF5">
    <property type="entry name" value="MUTATOR FAMILY TRANSPOSASE"/>
    <property type="match status" value="1"/>
</dbReference>
<proteinExistence type="inferred from homology"/>
<organism evidence="8">
    <name type="scientific">uncultured Synechococcales cyanobacterium</name>
    <dbReference type="NCBI Taxonomy" id="1936017"/>
    <lineage>
        <taxon>Bacteria</taxon>
        <taxon>Bacillati</taxon>
        <taxon>Cyanobacteriota</taxon>
        <taxon>Cyanophyceae</taxon>
        <taxon>Synechococcales</taxon>
        <taxon>environmental samples</taxon>
    </lineage>
</organism>
<feature type="compositionally biased region" description="Basic and acidic residues" evidence="7">
    <location>
        <begin position="50"/>
        <end position="63"/>
    </location>
</feature>
<keyword evidence="6" id="KW-0814">Transposable element</keyword>
<evidence type="ECO:0000256" key="7">
    <source>
        <dbReference type="SAM" id="MobiDB-lite"/>
    </source>
</evidence>
<dbReference type="GO" id="GO:0004803">
    <property type="term" value="F:transposase activity"/>
    <property type="evidence" value="ECO:0007669"/>
    <property type="project" value="UniProtKB-UniRule"/>
</dbReference>
<protein>
    <recommendedName>
        <fullName evidence="6">Mutator family transposase</fullName>
    </recommendedName>
</protein>
<accession>A0A6J4VUN7</accession>
<dbReference type="GO" id="GO:0006313">
    <property type="term" value="P:DNA transposition"/>
    <property type="evidence" value="ECO:0007669"/>
    <property type="project" value="UniProtKB-UniRule"/>
</dbReference>
<reference evidence="8" key="1">
    <citation type="submission" date="2020-02" db="EMBL/GenBank/DDBJ databases">
        <authorList>
            <person name="Meier V. D."/>
        </authorList>
    </citation>
    <scope>NUCLEOTIDE SEQUENCE</scope>
    <source>
        <strain evidence="8">AVDCRST_MAG81</strain>
    </source>
</reference>